<dbReference type="Proteomes" id="UP000324870">
    <property type="component" value="Unassembled WGS sequence"/>
</dbReference>
<evidence type="ECO:0000313" key="2">
    <source>
        <dbReference type="EMBL" id="KAA3157914.1"/>
    </source>
</evidence>
<proteinExistence type="predicted"/>
<dbReference type="EMBL" id="JAWDES010000002">
    <property type="protein sequence ID" value="MDU0258624.1"/>
    <property type="molecule type" value="Genomic_DNA"/>
</dbReference>
<protein>
    <submittedName>
        <fullName evidence="3">Type II toxin-antitoxin system VapC family toxin</fullName>
    </submittedName>
</protein>
<dbReference type="Proteomes" id="UP001055105">
    <property type="component" value="Unassembled WGS sequence"/>
</dbReference>
<dbReference type="Gene3D" id="3.40.50.1010">
    <property type="entry name" value="5'-nuclease"/>
    <property type="match status" value="1"/>
</dbReference>
<name>A0A5B5VK91_9BACT</name>
<reference evidence="2 4" key="1">
    <citation type="journal article" date="2019" name="Nat. Med.">
        <title>A library of human gut bacterial isolates paired with longitudinal multiomics data enables mechanistic microbiome research.</title>
        <authorList>
            <person name="Poyet M."/>
            <person name="Groussin M."/>
            <person name="Gibbons S.M."/>
            <person name="Avila-Pacheco J."/>
            <person name="Jiang X."/>
            <person name="Kearney S.M."/>
            <person name="Perrotta A.R."/>
            <person name="Berdy B."/>
            <person name="Zhao S."/>
            <person name="Lieberman T.D."/>
            <person name="Swanson P.K."/>
            <person name="Smith M."/>
            <person name="Roesemann S."/>
            <person name="Alexander J.E."/>
            <person name="Rich S.A."/>
            <person name="Livny J."/>
            <person name="Vlamakis H."/>
            <person name="Clish C."/>
            <person name="Bullock K."/>
            <person name="Deik A."/>
            <person name="Scott J."/>
            <person name="Pierce K.A."/>
            <person name="Xavier R.J."/>
            <person name="Alm E.J."/>
        </authorList>
    </citation>
    <scope>NUCLEOTIDE SEQUENCE [LARGE SCALE GENOMIC DNA]</scope>
    <source>
        <strain evidence="2 4">BIOML-A1</strain>
    </source>
</reference>
<dbReference type="Proteomes" id="UP001181347">
    <property type="component" value="Unassembled WGS sequence"/>
</dbReference>
<organism evidence="3 5">
    <name type="scientific">Alistipes finegoldii</name>
    <dbReference type="NCBI Taxonomy" id="214856"/>
    <lineage>
        <taxon>Bacteria</taxon>
        <taxon>Pseudomonadati</taxon>
        <taxon>Bacteroidota</taxon>
        <taxon>Bacteroidia</taxon>
        <taxon>Bacteroidales</taxon>
        <taxon>Rikenellaceae</taxon>
        <taxon>Alistipes</taxon>
    </lineage>
</organism>
<dbReference type="AlphaFoldDB" id="A0A5B5VK91"/>
<sequence length="148" mass="16444">MRVIFDSNVFDDIIAGRLDVSVLIRKRVKIYITHIQKDELAACRNEQRRTQLLQCMASIGVHTLPTESFCIGVSRIGEARISDGSDLIRKLEGGNPVHIQDALIGETAIKNALTVITNDDRFKKRIAAQGGQALTTEEFLKVLKEPDA</sequence>
<dbReference type="SUPFAM" id="SSF88723">
    <property type="entry name" value="PIN domain-like"/>
    <property type="match status" value="1"/>
</dbReference>
<gene>
    <name evidence="1" type="ORF">CE91St16_04090</name>
    <name evidence="2" type="ORF">F2A26_13220</name>
    <name evidence="3" type="ORF">RVH17_00575</name>
</gene>
<dbReference type="EMBL" id="VVND01000028">
    <property type="protein sequence ID" value="KAA3157914.1"/>
    <property type="molecule type" value="Genomic_DNA"/>
</dbReference>
<dbReference type="EMBL" id="BQOL01000001">
    <property type="protein sequence ID" value="GKI17501.1"/>
    <property type="molecule type" value="Genomic_DNA"/>
</dbReference>
<evidence type="ECO:0000313" key="1">
    <source>
        <dbReference type="EMBL" id="GKI17501.1"/>
    </source>
</evidence>
<keyword evidence="4" id="KW-1185">Reference proteome</keyword>
<evidence type="ECO:0000313" key="3">
    <source>
        <dbReference type="EMBL" id="MDU0258624.1"/>
    </source>
</evidence>
<accession>A0A5B5VK91</accession>
<dbReference type="RefSeq" id="WP_015546434.1">
    <property type="nucleotide sequence ID" value="NZ_AP025581.1"/>
</dbReference>
<dbReference type="GeneID" id="92756598"/>
<dbReference type="InterPro" id="IPR029060">
    <property type="entry name" value="PIN-like_dom_sf"/>
</dbReference>
<comment type="caution">
    <text evidence="3">The sequence shown here is derived from an EMBL/GenBank/DDBJ whole genome shotgun (WGS) entry which is preliminary data.</text>
</comment>
<reference evidence="1" key="2">
    <citation type="submission" date="2022-01" db="EMBL/GenBank/DDBJ databases">
        <title>Novel bile acid biosynthetic pathways are enriched in the microbiome of centenarians.</title>
        <authorList>
            <person name="Sato Y."/>
            <person name="Atarashi K."/>
            <person name="Plichta R.D."/>
            <person name="Arai Y."/>
            <person name="Sasajima S."/>
            <person name="Kearney M.S."/>
            <person name="Suda W."/>
            <person name="Takeshita K."/>
            <person name="Sasaki T."/>
            <person name="Okamoto S."/>
            <person name="Skelly N.A."/>
            <person name="Okamura Y."/>
            <person name="Vlamakis H."/>
            <person name="Li Y."/>
            <person name="Tanoue T."/>
            <person name="Takei H."/>
            <person name="Nittono H."/>
            <person name="Narushima S."/>
            <person name="Irie J."/>
            <person name="Itoh H."/>
            <person name="Moriya K."/>
            <person name="Sugiura Y."/>
            <person name="Suematsu M."/>
            <person name="Moritoki N."/>
            <person name="Shibata S."/>
            <person name="Littman R.D."/>
            <person name="Fischbach A.M."/>
            <person name="Uwamino Y."/>
            <person name="Inoue T."/>
            <person name="Honda A."/>
            <person name="Hattori M."/>
            <person name="Murai T."/>
            <person name="Xavier J.R."/>
            <person name="Hirose N."/>
            <person name="Honda K."/>
        </authorList>
    </citation>
    <scope>NUCLEOTIDE SEQUENCE</scope>
    <source>
        <strain evidence="1">CE91-St16</strain>
    </source>
</reference>
<evidence type="ECO:0000313" key="5">
    <source>
        <dbReference type="Proteomes" id="UP001181347"/>
    </source>
</evidence>
<evidence type="ECO:0000313" key="4">
    <source>
        <dbReference type="Proteomes" id="UP000324870"/>
    </source>
</evidence>
<reference evidence="3" key="3">
    <citation type="submission" date="2023-10" db="EMBL/GenBank/DDBJ databases">
        <title>Genome Sequence of the Bacteria from From Gut Wall in Crohn's Disease.</title>
        <authorList>
            <person name="Rodriguez-Palacios A."/>
        </authorList>
    </citation>
    <scope>NUCLEOTIDE SEQUENCE</scope>
    <source>
        <strain evidence="3">CavFT-hAR58</strain>
    </source>
</reference>